<feature type="transmembrane region" description="Helical" evidence="6">
    <location>
        <begin position="111"/>
        <end position="131"/>
    </location>
</feature>
<accession>A0A0Q0WN50</accession>
<feature type="transmembrane region" description="Helical" evidence="6">
    <location>
        <begin position="143"/>
        <end position="162"/>
    </location>
</feature>
<dbReference type="InterPro" id="IPR012506">
    <property type="entry name" value="TMEM86B-like"/>
</dbReference>
<evidence type="ECO:0000256" key="3">
    <source>
        <dbReference type="ARBA" id="ARBA00022692"/>
    </source>
</evidence>
<evidence type="ECO:0000256" key="6">
    <source>
        <dbReference type="SAM" id="Phobius"/>
    </source>
</evidence>
<dbReference type="RefSeq" id="WP_055097951.1">
    <property type="nucleotide sequence ID" value="NZ_JRLF01000015.1"/>
</dbReference>
<evidence type="ECO:0008006" key="9">
    <source>
        <dbReference type="Google" id="ProtNLM"/>
    </source>
</evidence>
<proteinExistence type="inferred from homology"/>
<feature type="transmembrane region" description="Helical" evidence="6">
    <location>
        <begin position="59"/>
        <end position="75"/>
    </location>
</feature>
<feature type="transmembrane region" description="Helical" evidence="6">
    <location>
        <begin position="194"/>
        <end position="218"/>
    </location>
</feature>
<evidence type="ECO:0000256" key="1">
    <source>
        <dbReference type="ARBA" id="ARBA00004141"/>
    </source>
</evidence>
<dbReference type="Pfam" id="PF07947">
    <property type="entry name" value="YhhN"/>
    <property type="match status" value="1"/>
</dbReference>
<dbReference type="STRING" id="362413.RC62_2380"/>
<gene>
    <name evidence="7" type="ORF">RC62_2380</name>
</gene>
<dbReference type="OrthoDB" id="1377116at2"/>
<comment type="caution">
    <text evidence="7">The sequence shown here is derived from an EMBL/GenBank/DDBJ whole genome shotgun (WGS) entry which is preliminary data.</text>
</comment>
<protein>
    <recommendedName>
        <fullName evidence="9">YhhN-like protein</fullName>
    </recommendedName>
</protein>
<dbReference type="GO" id="GO:0016020">
    <property type="term" value="C:membrane"/>
    <property type="evidence" value="ECO:0007669"/>
    <property type="project" value="UniProtKB-SubCell"/>
</dbReference>
<sequence>MKANKPSLILFFTALLCTIIFDCTQQDFYALYAKTIVLPAIFIYFLISSEFKINKIQSLVFLFCFVGQVFDLMDVEVSEIGGVVSFLIVYILILKLIIVDNEKIKLRRKDILPVSIIVIFIVYLLVSVLSLQSDNMKKFNVLYTLYGIVLSILSYFAFVNYITKGTHITLLMSLMAISYIFSDIFYIFNEYFSYSIVLVLIRDVTQILAYFFMVKYFLEKAKIRKKALHNN</sequence>
<name>A0A0Q0WN50_9FLAO</name>
<reference evidence="7 8" key="1">
    <citation type="submission" date="2014-09" db="EMBL/GenBank/DDBJ databases">
        <title>Genome sequence of Flavobacterium aquidurense RC62.</title>
        <authorList>
            <person name="Kim J.F."/>
            <person name="Kwak M.-J."/>
        </authorList>
    </citation>
    <scope>NUCLEOTIDE SEQUENCE [LARGE SCALE GENOMIC DNA]</scope>
    <source>
        <strain evidence="7 8">RC62</strain>
    </source>
</reference>
<comment type="subcellular location">
    <subcellularLocation>
        <location evidence="1">Membrane</location>
        <topology evidence="1">Multi-pass membrane protein</topology>
    </subcellularLocation>
</comment>
<keyword evidence="4 6" id="KW-1133">Transmembrane helix</keyword>
<evidence type="ECO:0000256" key="5">
    <source>
        <dbReference type="ARBA" id="ARBA00023136"/>
    </source>
</evidence>
<dbReference type="Proteomes" id="UP000050443">
    <property type="component" value="Unassembled WGS sequence"/>
</dbReference>
<dbReference type="EMBL" id="JRLF01000015">
    <property type="protein sequence ID" value="KQB37214.1"/>
    <property type="molecule type" value="Genomic_DNA"/>
</dbReference>
<feature type="transmembrane region" description="Helical" evidence="6">
    <location>
        <begin position="81"/>
        <end position="99"/>
    </location>
</feature>
<dbReference type="PATRIC" id="fig|362413.3.peg.2322"/>
<evidence type="ECO:0000313" key="8">
    <source>
        <dbReference type="Proteomes" id="UP000050443"/>
    </source>
</evidence>
<feature type="transmembrane region" description="Helical" evidence="6">
    <location>
        <begin position="31"/>
        <end position="47"/>
    </location>
</feature>
<evidence type="ECO:0000313" key="7">
    <source>
        <dbReference type="EMBL" id="KQB37214.1"/>
    </source>
</evidence>
<feature type="transmembrane region" description="Helical" evidence="6">
    <location>
        <begin position="169"/>
        <end position="188"/>
    </location>
</feature>
<keyword evidence="5 6" id="KW-0472">Membrane</keyword>
<dbReference type="AlphaFoldDB" id="A0A0Q0WN50"/>
<evidence type="ECO:0000256" key="4">
    <source>
        <dbReference type="ARBA" id="ARBA00022989"/>
    </source>
</evidence>
<organism evidence="7 8">
    <name type="scientific">Flavobacterium aquidurense</name>
    <dbReference type="NCBI Taxonomy" id="362413"/>
    <lineage>
        <taxon>Bacteria</taxon>
        <taxon>Pseudomonadati</taxon>
        <taxon>Bacteroidota</taxon>
        <taxon>Flavobacteriia</taxon>
        <taxon>Flavobacteriales</taxon>
        <taxon>Flavobacteriaceae</taxon>
        <taxon>Flavobacterium</taxon>
    </lineage>
</organism>
<evidence type="ECO:0000256" key="2">
    <source>
        <dbReference type="ARBA" id="ARBA00007375"/>
    </source>
</evidence>
<comment type="similarity">
    <text evidence="2">Belongs to the TMEM86 family.</text>
</comment>
<keyword evidence="3 6" id="KW-0812">Transmembrane</keyword>